<reference evidence="2" key="1">
    <citation type="submission" date="2013-10" db="EMBL/GenBank/DDBJ databases">
        <title>Genomic analysis of the causative agents of coccidiosis in chickens.</title>
        <authorList>
            <person name="Reid A.J."/>
            <person name="Blake D."/>
            <person name="Billington K."/>
            <person name="Browne H."/>
            <person name="Dunn M."/>
            <person name="Hung S."/>
            <person name="Kawahara F."/>
            <person name="Miranda-Saavedra D."/>
            <person name="Mourier T."/>
            <person name="Nagra H."/>
            <person name="Otto T.D."/>
            <person name="Rawlings N."/>
            <person name="Sanchez A."/>
            <person name="Sanders M."/>
            <person name="Subramaniam C."/>
            <person name="Tay Y."/>
            <person name="Dear P."/>
            <person name="Doerig C."/>
            <person name="Gruber A."/>
            <person name="Parkinson J."/>
            <person name="Shirley M."/>
            <person name="Wan K.L."/>
            <person name="Berriman M."/>
            <person name="Tomley F."/>
            <person name="Pain A."/>
        </authorList>
    </citation>
    <scope>NUCLEOTIDE SEQUENCE</scope>
    <source>
        <strain evidence="2">Houghton</strain>
    </source>
</reference>
<dbReference type="Proteomes" id="UP000018050">
    <property type="component" value="Unassembled WGS sequence"/>
</dbReference>
<feature type="compositionally biased region" description="Low complexity" evidence="1">
    <location>
        <begin position="52"/>
        <end position="66"/>
    </location>
</feature>
<accession>U6GVQ3</accession>
<keyword evidence="3" id="KW-1185">Reference proteome</keyword>
<reference evidence="2" key="2">
    <citation type="submission" date="2013-10" db="EMBL/GenBank/DDBJ databases">
        <authorList>
            <person name="Aslett M."/>
        </authorList>
    </citation>
    <scope>NUCLEOTIDE SEQUENCE</scope>
    <source>
        <strain evidence="2">Houghton</strain>
    </source>
</reference>
<gene>
    <name evidence="2" type="ORF">EAH_00050930</name>
</gene>
<dbReference type="AlphaFoldDB" id="U6GVQ3"/>
<evidence type="ECO:0000256" key="1">
    <source>
        <dbReference type="SAM" id="MobiDB-lite"/>
    </source>
</evidence>
<sequence length="355" mass="37209">MGRSLAPRPLYECDCGSLRHQASGGGRVRRSSLSVGPESPFLFLGVPRPPRSRLLPQSDSLSRQLQEALRQPHGIKPPVTASTGMPRPAPINPPQKSTTGCHAVQPPAIPSLEGSQTHSSHFPPESPKSPGDGLSLHPSTLPSPPAPLRYLSLGDDSASRDTITPLAPAPRTQQLSSSAGTASPVVLSTQIPSLTTSDEPFARVTHLGKASKAKIRDAPSPTALAGPSAAQPANPKSSISPISGDPNTPPGPRKVEDALDSADDGSGLTEDDHPSGKGKFRPPFMPSPERWLTATSGFVSAIRRAVPTASKPAYATWMGPSLTREPFFCRGRTACCGNYGVGEEVDGNLRWNGGF</sequence>
<feature type="compositionally biased region" description="Polar residues" evidence="1">
    <location>
        <begin position="171"/>
        <end position="198"/>
    </location>
</feature>
<organism evidence="2 3">
    <name type="scientific">Eimeria acervulina</name>
    <name type="common">Coccidian parasite</name>
    <dbReference type="NCBI Taxonomy" id="5801"/>
    <lineage>
        <taxon>Eukaryota</taxon>
        <taxon>Sar</taxon>
        <taxon>Alveolata</taxon>
        <taxon>Apicomplexa</taxon>
        <taxon>Conoidasida</taxon>
        <taxon>Coccidia</taxon>
        <taxon>Eucoccidiorida</taxon>
        <taxon>Eimeriorina</taxon>
        <taxon>Eimeriidae</taxon>
        <taxon>Eimeria</taxon>
    </lineage>
</organism>
<protein>
    <submittedName>
        <fullName evidence="2">Uncharacterized protein</fullName>
    </submittedName>
</protein>
<evidence type="ECO:0000313" key="3">
    <source>
        <dbReference type="Proteomes" id="UP000018050"/>
    </source>
</evidence>
<dbReference type="RefSeq" id="XP_013246720.1">
    <property type="nucleotide sequence ID" value="XM_013391266.1"/>
</dbReference>
<proteinExistence type="predicted"/>
<dbReference type="EMBL" id="HG673637">
    <property type="protein sequence ID" value="CDI84265.1"/>
    <property type="molecule type" value="Genomic_DNA"/>
</dbReference>
<evidence type="ECO:0000313" key="2">
    <source>
        <dbReference type="EMBL" id="CDI84265.1"/>
    </source>
</evidence>
<name>U6GVQ3_EIMAC</name>
<dbReference type="GeneID" id="25273163"/>
<feature type="region of interest" description="Disordered" evidence="1">
    <location>
        <begin position="17"/>
        <end position="287"/>
    </location>
</feature>
<dbReference type="VEuPathDB" id="ToxoDB:EAH_00050930"/>